<dbReference type="SUPFAM" id="SSF46689">
    <property type="entry name" value="Homeodomain-like"/>
    <property type="match status" value="2"/>
</dbReference>
<dbReference type="PROSITE" id="PS00041">
    <property type="entry name" value="HTH_ARAC_FAMILY_1"/>
    <property type="match status" value="1"/>
</dbReference>
<dbReference type="Proteomes" id="UP001432000">
    <property type="component" value="Chromosome"/>
</dbReference>
<keyword evidence="3" id="KW-0804">Transcription</keyword>
<dbReference type="PANTHER" id="PTHR43130:SF3">
    <property type="entry name" value="HTH-TYPE TRANSCRIPTIONAL REGULATOR RV1931C"/>
    <property type="match status" value="1"/>
</dbReference>
<evidence type="ECO:0000313" key="5">
    <source>
        <dbReference type="EMBL" id="WXG68423.1"/>
    </source>
</evidence>
<evidence type="ECO:0000256" key="3">
    <source>
        <dbReference type="ARBA" id="ARBA00023163"/>
    </source>
</evidence>
<protein>
    <submittedName>
        <fullName evidence="5">Helix-turn-helix domain-containing protein</fullName>
    </submittedName>
</protein>
<evidence type="ECO:0000259" key="4">
    <source>
        <dbReference type="PROSITE" id="PS01124"/>
    </source>
</evidence>
<dbReference type="Pfam" id="PF12833">
    <property type="entry name" value="HTH_18"/>
    <property type="match status" value="1"/>
</dbReference>
<dbReference type="CDD" id="cd03137">
    <property type="entry name" value="GATase1_AraC_1"/>
    <property type="match status" value="1"/>
</dbReference>
<dbReference type="InterPro" id="IPR029062">
    <property type="entry name" value="Class_I_gatase-like"/>
</dbReference>
<accession>A0ABZ2PMQ1</accession>
<dbReference type="Gene3D" id="3.40.50.880">
    <property type="match status" value="1"/>
</dbReference>
<organism evidence="5 6">
    <name type="scientific">Rhodococcus sovatensis</name>
    <dbReference type="NCBI Taxonomy" id="1805840"/>
    <lineage>
        <taxon>Bacteria</taxon>
        <taxon>Bacillati</taxon>
        <taxon>Actinomycetota</taxon>
        <taxon>Actinomycetes</taxon>
        <taxon>Mycobacteriales</taxon>
        <taxon>Nocardiaceae</taxon>
        <taxon>Rhodococcus</taxon>
    </lineage>
</organism>
<dbReference type="Gene3D" id="1.10.10.60">
    <property type="entry name" value="Homeodomain-like"/>
    <property type="match status" value="1"/>
</dbReference>
<dbReference type="PROSITE" id="PS01124">
    <property type="entry name" value="HTH_ARAC_FAMILY_2"/>
    <property type="match status" value="1"/>
</dbReference>
<dbReference type="EMBL" id="CP147846">
    <property type="protein sequence ID" value="WXG68423.1"/>
    <property type="molecule type" value="Genomic_DNA"/>
</dbReference>
<sequence>MLQTVAVILLEPVAVFELGVLTEIFGVDRTDDGVPAFDFRVCTEDPETPLASGTGTAVVASLPLSAADDADLVALPSAPLDRPPSDAVLRAVRSAHERGARLLSVCTGVFTLAHSGVLDGRRVATHWRHAAHLADSHPSVVVDADLLYHQDGPIVSSAGTAAGIDACLHLIRTAHGPAVANRIARRMVVPAHRRGDQRQFVDTPVGLGPDHNLQEVIDWIDDHLTDPLSITDLARVAGVSTRTLMRRFSTEVGVTPHGWLTQRRVARAQELLELNSWSIEEVAARSGFGSAPLLRHHFRRLMGVTPTEFRRQFAAEPWSAKVLG</sequence>
<proteinExistence type="predicted"/>
<reference evidence="5 6" key="1">
    <citation type="submission" date="2024-03" db="EMBL/GenBank/DDBJ databases">
        <title>Natural products discovery in diverse microorganisms through a two-stage MS feature dereplication strategy.</title>
        <authorList>
            <person name="Zhang R."/>
        </authorList>
    </citation>
    <scope>NUCLEOTIDE SEQUENCE [LARGE SCALE GENOMIC DNA]</scope>
    <source>
        <strain evidence="5 6">18930</strain>
    </source>
</reference>
<gene>
    <name evidence="5" type="ORF">WDS16_25065</name>
</gene>
<dbReference type="InterPro" id="IPR052158">
    <property type="entry name" value="INH-QAR"/>
</dbReference>
<dbReference type="PANTHER" id="PTHR43130">
    <property type="entry name" value="ARAC-FAMILY TRANSCRIPTIONAL REGULATOR"/>
    <property type="match status" value="1"/>
</dbReference>
<keyword evidence="1" id="KW-0805">Transcription regulation</keyword>
<dbReference type="RefSeq" id="WP_338888621.1">
    <property type="nucleotide sequence ID" value="NZ_CP147846.1"/>
</dbReference>
<dbReference type="Pfam" id="PF01965">
    <property type="entry name" value="DJ-1_PfpI"/>
    <property type="match status" value="1"/>
</dbReference>
<dbReference type="InterPro" id="IPR018062">
    <property type="entry name" value="HTH_AraC-typ_CS"/>
</dbReference>
<evidence type="ECO:0000256" key="2">
    <source>
        <dbReference type="ARBA" id="ARBA00023125"/>
    </source>
</evidence>
<dbReference type="InterPro" id="IPR002818">
    <property type="entry name" value="DJ-1/PfpI"/>
</dbReference>
<evidence type="ECO:0000256" key="1">
    <source>
        <dbReference type="ARBA" id="ARBA00023015"/>
    </source>
</evidence>
<name>A0ABZ2PMQ1_9NOCA</name>
<keyword evidence="2" id="KW-0238">DNA-binding</keyword>
<keyword evidence="6" id="KW-1185">Reference proteome</keyword>
<dbReference type="SMART" id="SM00342">
    <property type="entry name" value="HTH_ARAC"/>
    <property type="match status" value="1"/>
</dbReference>
<dbReference type="InterPro" id="IPR018060">
    <property type="entry name" value="HTH_AraC"/>
</dbReference>
<dbReference type="InterPro" id="IPR009057">
    <property type="entry name" value="Homeodomain-like_sf"/>
</dbReference>
<evidence type="ECO:0000313" key="6">
    <source>
        <dbReference type="Proteomes" id="UP001432000"/>
    </source>
</evidence>
<dbReference type="SUPFAM" id="SSF52317">
    <property type="entry name" value="Class I glutamine amidotransferase-like"/>
    <property type="match status" value="1"/>
</dbReference>
<feature type="domain" description="HTH araC/xylS-type" evidence="4">
    <location>
        <begin position="214"/>
        <end position="312"/>
    </location>
</feature>